<comment type="caution">
    <text evidence="2">The sequence shown here is derived from an EMBL/GenBank/DDBJ whole genome shotgun (WGS) entry which is preliminary data.</text>
</comment>
<dbReference type="PROSITE" id="PS51186">
    <property type="entry name" value="GNAT"/>
    <property type="match status" value="1"/>
</dbReference>
<evidence type="ECO:0000313" key="3">
    <source>
        <dbReference type="Proteomes" id="UP000600565"/>
    </source>
</evidence>
<gene>
    <name evidence="2" type="ORF">H9632_05625</name>
</gene>
<feature type="domain" description="N-acetyltransferase" evidence="1">
    <location>
        <begin position="131"/>
        <end position="270"/>
    </location>
</feature>
<accession>A0ABR8XKS0</accession>
<evidence type="ECO:0000259" key="1">
    <source>
        <dbReference type="PROSITE" id="PS51186"/>
    </source>
</evidence>
<evidence type="ECO:0000313" key="2">
    <source>
        <dbReference type="EMBL" id="MBD8032541.1"/>
    </source>
</evidence>
<dbReference type="EMBL" id="JACSPW010000003">
    <property type="protein sequence ID" value="MBD8032541.1"/>
    <property type="molecule type" value="Genomic_DNA"/>
</dbReference>
<dbReference type="InterPro" id="IPR027365">
    <property type="entry name" value="GNAT_acetyltra_YdfB-like"/>
</dbReference>
<dbReference type="Proteomes" id="UP000600565">
    <property type="component" value="Unassembled WGS sequence"/>
</dbReference>
<dbReference type="Gene3D" id="3.40.630.30">
    <property type="match status" value="1"/>
</dbReference>
<reference evidence="2 3" key="1">
    <citation type="submission" date="2020-08" db="EMBL/GenBank/DDBJ databases">
        <title>A Genomic Blueprint of the Chicken Gut Microbiome.</title>
        <authorList>
            <person name="Gilroy R."/>
            <person name="Ravi A."/>
            <person name="Getino M."/>
            <person name="Pursley I."/>
            <person name="Horton D.L."/>
            <person name="Alikhan N.-F."/>
            <person name="Baker D."/>
            <person name="Gharbi K."/>
            <person name="Hall N."/>
            <person name="Watson M."/>
            <person name="Adriaenssens E.M."/>
            <person name="Foster-Nyarko E."/>
            <person name="Jarju S."/>
            <person name="Secka A."/>
            <person name="Antonio M."/>
            <person name="Oren A."/>
            <person name="Chaudhuri R."/>
            <person name="La Ragione R.M."/>
            <person name="Hildebrand F."/>
            <person name="Pallen M.J."/>
        </authorList>
    </citation>
    <scope>NUCLEOTIDE SEQUENCE [LARGE SCALE GENOMIC DNA]</scope>
    <source>
        <strain evidence="2 3">Sa1YVA6</strain>
    </source>
</reference>
<proteinExistence type="predicted"/>
<dbReference type="Pfam" id="PF12746">
    <property type="entry name" value="GNAT_acetyltran"/>
    <property type="match status" value="1"/>
</dbReference>
<name>A0ABR8XKS0_9BACL</name>
<protein>
    <submittedName>
        <fullName evidence="2">GNAT family N-acetyltransferase</fullName>
    </submittedName>
</protein>
<sequence length="270" mass="30724">MIRKLTNNDHELTMALVEKRPAENLFIIGDIEAYGMESDIQELWGQFEEDQLIAVLLRYDQNYIPYSEGDYDAAGFADIINKNKGPIEISGLQHLVAPLRKWINRGIRRDSETYYAKCTKLTVPITDVDFSNVTYLQSHEYEENIEMLKSIPEFSTGTFSIEGRERAEKFKTGRTYIIRDEEGVMVSSASTTAENSQSAMIVGVGTRPGYGKKGYATHCMLKLCWDLLAEGKSICLFYDNPAAGHIYKRIGFEDIGFWSMVRYEEEKGGQ</sequence>
<dbReference type="InterPro" id="IPR000182">
    <property type="entry name" value="GNAT_dom"/>
</dbReference>
<organism evidence="2 3">
    <name type="scientific">Solibacillus merdavium</name>
    <dbReference type="NCBI Taxonomy" id="2762218"/>
    <lineage>
        <taxon>Bacteria</taxon>
        <taxon>Bacillati</taxon>
        <taxon>Bacillota</taxon>
        <taxon>Bacilli</taxon>
        <taxon>Bacillales</taxon>
        <taxon>Caryophanaceae</taxon>
        <taxon>Solibacillus</taxon>
    </lineage>
</organism>
<dbReference type="RefSeq" id="WP_191703132.1">
    <property type="nucleotide sequence ID" value="NZ_JACSPW010000003.1"/>
</dbReference>
<keyword evidence="3" id="KW-1185">Reference proteome</keyword>
<dbReference type="SUPFAM" id="SSF55729">
    <property type="entry name" value="Acyl-CoA N-acyltransferases (Nat)"/>
    <property type="match status" value="1"/>
</dbReference>
<dbReference type="InterPro" id="IPR016181">
    <property type="entry name" value="Acyl_CoA_acyltransferase"/>
</dbReference>